<dbReference type="EMBL" id="SZVP01000003">
    <property type="protein sequence ID" value="TMM46286.1"/>
    <property type="molecule type" value="Genomic_DNA"/>
</dbReference>
<dbReference type="InterPro" id="IPR022104">
    <property type="entry name" value="DUF3644"/>
</dbReference>
<evidence type="ECO:0000313" key="2">
    <source>
        <dbReference type="EMBL" id="TMM46286.1"/>
    </source>
</evidence>
<proteinExistence type="predicted"/>
<evidence type="ECO:0000313" key="3">
    <source>
        <dbReference type="Proteomes" id="UP000307702"/>
    </source>
</evidence>
<accession>A0A8H2JMK2</accession>
<protein>
    <submittedName>
        <fullName evidence="2">DUF3644 domain-containing protein</fullName>
    </submittedName>
</protein>
<comment type="caution">
    <text evidence="2">The sequence shown here is derived from an EMBL/GenBank/DDBJ whole genome shotgun (WGS) entry which is preliminary data.</text>
</comment>
<reference evidence="2 3" key="1">
    <citation type="submission" date="2019-05" db="EMBL/GenBank/DDBJ databases">
        <title>Colwellia ponticola sp. nov., isolated from seawater.</title>
        <authorList>
            <person name="Yoon J.-H."/>
        </authorList>
    </citation>
    <scope>NUCLEOTIDE SEQUENCE [LARGE SCALE GENOMIC DNA]</scope>
    <source>
        <strain evidence="2 3">OISW-25</strain>
    </source>
</reference>
<dbReference type="Pfam" id="PF12358">
    <property type="entry name" value="DUF3644"/>
    <property type="match status" value="1"/>
</dbReference>
<dbReference type="AlphaFoldDB" id="A0A8H2JMK2"/>
<keyword evidence="3" id="KW-1185">Reference proteome</keyword>
<evidence type="ECO:0000259" key="1">
    <source>
        <dbReference type="Pfam" id="PF12358"/>
    </source>
</evidence>
<organism evidence="2 3">
    <name type="scientific">Colwellia ponticola</name>
    <dbReference type="NCBI Taxonomy" id="2304625"/>
    <lineage>
        <taxon>Bacteria</taxon>
        <taxon>Pseudomonadati</taxon>
        <taxon>Pseudomonadota</taxon>
        <taxon>Gammaproteobacteria</taxon>
        <taxon>Alteromonadales</taxon>
        <taxon>Colwelliaceae</taxon>
        <taxon>Colwellia</taxon>
    </lineage>
</organism>
<dbReference type="OrthoDB" id="1551227at2"/>
<gene>
    <name evidence="2" type="ORF">FCS21_04790</name>
</gene>
<sequence>MATNEKQLKFFTFLQVKENKNTSFSIDEIITTTGWKKSTFKSYLSKGQLSEFISEIDNNKFQASNSLSITFKEFEKKLSQSKHVQALGHNFKSKLAKALLRKSKDNMLLAIELYNRPSLENKIDGFVMLFCTSWEQLLKAIIINIKGEESIYRQSGNGKKETIPLRTCLELVFVNNDGTKRNILEITDLRDQAVHLLMPEIQGIASRIFQSGIFNYSSKFEEVCEIPFINTDNTGMISLVGDFNTPPLSMMRSIYGKAADDIISLAEKLTASVESANDLSFAIPLDVTLQFAKKDSQGTQIILTKAENGMSGLKEALVIEKSVDAEKIYKFKQNQAIDEINRRLSSKYDDSFLKNRLKKQKNGKYHLNSNCLQSLIHKLKWKQSDNKHHHYFKNANYHGYSEVAINVIIEKITSSKTYLAEAKQSYSNR</sequence>
<name>A0A8H2JMK2_9GAMM</name>
<feature type="domain" description="DUF3644" evidence="1">
    <location>
        <begin position="99"/>
        <end position="271"/>
    </location>
</feature>
<dbReference type="RefSeq" id="WP_138620979.1">
    <property type="nucleotide sequence ID" value="NZ_SZVP01000003.1"/>
</dbReference>
<dbReference type="Proteomes" id="UP000307702">
    <property type="component" value="Unassembled WGS sequence"/>
</dbReference>